<keyword evidence="2" id="KW-1185">Reference proteome</keyword>
<organism evidence="1 2">
    <name type="scientific">Ditylenchus destructor</name>
    <dbReference type="NCBI Taxonomy" id="166010"/>
    <lineage>
        <taxon>Eukaryota</taxon>
        <taxon>Metazoa</taxon>
        <taxon>Ecdysozoa</taxon>
        <taxon>Nematoda</taxon>
        <taxon>Chromadorea</taxon>
        <taxon>Rhabditida</taxon>
        <taxon>Tylenchina</taxon>
        <taxon>Tylenchomorpha</taxon>
        <taxon>Sphaerularioidea</taxon>
        <taxon>Anguinidae</taxon>
        <taxon>Anguininae</taxon>
        <taxon>Ditylenchus</taxon>
    </lineage>
</organism>
<evidence type="ECO:0000313" key="2">
    <source>
        <dbReference type="Proteomes" id="UP001201812"/>
    </source>
</evidence>
<proteinExistence type="predicted"/>
<accession>A0AAD4MJY6</accession>
<reference evidence="1" key="1">
    <citation type="submission" date="2022-01" db="EMBL/GenBank/DDBJ databases">
        <title>Genome Sequence Resource for Two Populations of Ditylenchus destructor, the Migratory Endoparasitic Phytonematode.</title>
        <authorList>
            <person name="Zhang H."/>
            <person name="Lin R."/>
            <person name="Xie B."/>
        </authorList>
    </citation>
    <scope>NUCLEOTIDE SEQUENCE</scope>
    <source>
        <strain evidence="1">BazhouSP</strain>
    </source>
</reference>
<evidence type="ECO:0000313" key="1">
    <source>
        <dbReference type="EMBL" id="KAI1695221.1"/>
    </source>
</evidence>
<protein>
    <submittedName>
        <fullName evidence="1">Uncharacterized protein</fullName>
    </submittedName>
</protein>
<gene>
    <name evidence="1" type="ORF">DdX_19703</name>
</gene>
<dbReference type="AlphaFoldDB" id="A0AAD4MJY6"/>
<dbReference type="Proteomes" id="UP001201812">
    <property type="component" value="Unassembled WGS sequence"/>
</dbReference>
<name>A0AAD4MJY6_9BILA</name>
<dbReference type="EMBL" id="JAKKPZ010000427">
    <property type="protein sequence ID" value="KAI1695221.1"/>
    <property type="molecule type" value="Genomic_DNA"/>
</dbReference>
<sequence>MAWTRFIGNPMMNVLLTGKGDTNGLHIAPFNQSNCPYQCIYTESRTQDCVILNIGKLILIERREGIRYDLSYMELLQ</sequence>
<comment type="caution">
    <text evidence="1">The sequence shown here is derived from an EMBL/GenBank/DDBJ whole genome shotgun (WGS) entry which is preliminary data.</text>
</comment>